<accession>A0A0E0K8M4</accession>
<dbReference type="Proteomes" id="UP000026962">
    <property type="component" value="Chromosome 3"/>
</dbReference>
<protein>
    <recommendedName>
        <fullName evidence="3">RRM domain-containing protein</fullName>
    </recommendedName>
</protein>
<keyword evidence="2" id="KW-1185">Reference proteome</keyword>
<proteinExistence type="predicted"/>
<dbReference type="STRING" id="4537.A0A0E0K8M4"/>
<dbReference type="EnsemblPlants" id="OPUNC03G03010.1">
    <property type="protein sequence ID" value="OPUNC03G03010.1"/>
    <property type="gene ID" value="OPUNC03G03010"/>
</dbReference>
<reference evidence="1" key="2">
    <citation type="submission" date="2018-05" db="EMBL/GenBank/DDBJ databases">
        <title>OpunRS2 (Oryza punctata Reference Sequence Version 2).</title>
        <authorList>
            <person name="Zhang J."/>
            <person name="Kudrna D."/>
            <person name="Lee S."/>
            <person name="Talag J."/>
            <person name="Welchert J."/>
            <person name="Wing R.A."/>
        </authorList>
    </citation>
    <scope>NUCLEOTIDE SEQUENCE [LARGE SCALE GENOMIC DNA]</scope>
</reference>
<sequence>MALPTLSKIFVGGIGPYTGDEDHRRHFQNVHMPIDQHTGRHHGFAFIQFTCLEGSNTSSMHSPIATPSTAIWWAPD</sequence>
<dbReference type="GO" id="GO:0003676">
    <property type="term" value="F:nucleic acid binding"/>
    <property type="evidence" value="ECO:0007669"/>
    <property type="project" value="InterPro"/>
</dbReference>
<dbReference type="InterPro" id="IPR035979">
    <property type="entry name" value="RBD_domain_sf"/>
</dbReference>
<dbReference type="Gramene" id="OPUNC03G03010.1">
    <property type="protein sequence ID" value="OPUNC03G03010.1"/>
    <property type="gene ID" value="OPUNC03G03010"/>
</dbReference>
<name>A0A0E0K8M4_ORYPU</name>
<evidence type="ECO:0008006" key="3">
    <source>
        <dbReference type="Google" id="ProtNLM"/>
    </source>
</evidence>
<dbReference type="AlphaFoldDB" id="A0A0E0K8M4"/>
<reference evidence="1" key="1">
    <citation type="submission" date="2015-04" db="UniProtKB">
        <authorList>
            <consortium name="EnsemblPlants"/>
        </authorList>
    </citation>
    <scope>IDENTIFICATION</scope>
</reference>
<organism evidence="1">
    <name type="scientific">Oryza punctata</name>
    <name type="common">Red rice</name>
    <dbReference type="NCBI Taxonomy" id="4537"/>
    <lineage>
        <taxon>Eukaryota</taxon>
        <taxon>Viridiplantae</taxon>
        <taxon>Streptophyta</taxon>
        <taxon>Embryophyta</taxon>
        <taxon>Tracheophyta</taxon>
        <taxon>Spermatophyta</taxon>
        <taxon>Magnoliopsida</taxon>
        <taxon>Liliopsida</taxon>
        <taxon>Poales</taxon>
        <taxon>Poaceae</taxon>
        <taxon>BOP clade</taxon>
        <taxon>Oryzoideae</taxon>
        <taxon>Oryzeae</taxon>
        <taxon>Oryzinae</taxon>
        <taxon>Oryza</taxon>
    </lineage>
</organism>
<evidence type="ECO:0000313" key="2">
    <source>
        <dbReference type="Proteomes" id="UP000026962"/>
    </source>
</evidence>
<evidence type="ECO:0000313" key="1">
    <source>
        <dbReference type="EnsemblPlants" id="OPUNC03G03010.1"/>
    </source>
</evidence>
<dbReference type="HOGENOM" id="CLU_2658779_0_0_1"/>
<dbReference type="SUPFAM" id="SSF54928">
    <property type="entry name" value="RNA-binding domain, RBD"/>
    <property type="match status" value="1"/>
</dbReference>
<dbReference type="InterPro" id="IPR012677">
    <property type="entry name" value="Nucleotide-bd_a/b_plait_sf"/>
</dbReference>
<dbReference type="Gene3D" id="3.30.70.330">
    <property type="match status" value="1"/>
</dbReference>